<comment type="caution">
    <text evidence="4">The sequence shown here is derived from an EMBL/GenBank/DDBJ whole genome shotgun (WGS) entry which is preliminary data.</text>
</comment>
<accession>A0A0A2WT54</accession>
<evidence type="ECO:0000256" key="1">
    <source>
        <dbReference type="ARBA" id="ARBA00023125"/>
    </source>
</evidence>
<dbReference type="InterPro" id="IPR001647">
    <property type="entry name" value="HTH_TetR"/>
</dbReference>
<dbReference type="STRING" id="276.THFILI_11130"/>
<evidence type="ECO:0000259" key="3">
    <source>
        <dbReference type="PROSITE" id="PS50977"/>
    </source>
</evidence>
<dbReference type="EMBL" id="JPSL02000040">
    <property type="protein sequence ID" value="KGQ23003.1"/>
    <property type="molecule type" value="Genomic_DNA"/>
</dbReference>
<evidence type="ECO:0000313" key="5">
    <source>
        <dbReference type="Proteomes" id="UP000030364"/>
    </source>
</evidence>
<dbReference type="SUPFAM" id="SSF46689">
    <property type="entry name" value="Homeodomain-like"/>
    <property type="match status" value="1"/>
</dbReference>
<feature type="domain" description="HTH tetR-type" evidence="3">
    <location>
        <begin position="7"/>
        <end position="67"/>
    </location>
</feature>
<dbReference type="Pfam" id="PF00440">
    <property type="entry name" value="TetR_N"/>
    <property type="match status" value="1"/>
</dbReference>
<protein>
    <submittedName>
        <fullName evidence="4">TetR family transcriptional regulator</fullName>
    </submittedName>
</protein>
<dbReference type="GO" id="GO:0003700">
    <property type="term" value="F:DNA-binding transcription factor activity"/>
    <property type="evidence" value="ECO:0007669"/>
    <property type="project" value="TreeGrafter"/>
</dbReference>
<evidence type="ECO:0000313" key="4">
    <source>
        <dbReference type="EMBL" id="KGQ23003.1"/>
    </source>
</evidence>
<gene>
    <name evidence="4" type="ORF">THFILI_11130</name>
</gene>
<proteinExistence type="predicted"/>
<dbReference type="InterPro" id="IPR050109">
    <property type="entry name" value="HTH-type_TetR-like_transc_reg"/>
</dbReference>
<feature type="DNA-binding region" description="H-T-H motif" evidence="2">
    <location>
        <begin position="30"/>
        <end position="49"/>
    </location>
</feature>
<keyword evidence="1 2" id="KW-0238">DNA-binding</keyword>
<dbReference type="InterPro" id="IPR036271">
    <property type="entry name" value="Tet_transcr_reg_TetR-rel_C_sf"/>
</dbReference>
<dbReference type="OrthoDB" id="9780824at2"/>
<dbReference type="PRINTS" id="PR00455">
    <property type="entry name" value="HTHTETR"/>
</dbReference>
<dbReference type="Pfam" id="PF14246">
    <property type="entry name" value="TetR_C_7"/>
    <property type="match status" value="1"/>
</dbReference>
<dbReference type="PANTHER" id="PTHR30055:SF223">
    <property type="entry name" value="HTH-TYPE TRANSCRIPTIONAL REGULATOR UIDR"/>
    <property type="match status" value="1"/>
</dbReference>
<dbReference type="Gene3D" id="1.10.357.10">
    <property type="entry name" value="Tetracycline Repressor, domain 2"/>
    <property type="match status" value="1"/>
</dbReference>
<dbReference type="PROSITE" id="PS50977">
    <property type="entry name" value="HTH_TETR_2"/>
    <property type="match status" value="1"/>
</dbReference>
<dbReference type="InterPro" id="IPR009057">
    <property type="entry name" value="Homeodomain-like_sf"/>
</dbReference>
<dbReference type="GO" id="GO:0000976">
    <property type="term" value="F:transcription cis-regulatory region binding"/>
    <property type="evidence" value="ECO:0007669"/>
    <property type="project" value="TreeGrafter"/>
</dbReference>
<evidence type="ECO:0000256" key="2">
    <source>
        <dbReference type="PROSITE-ProRule" id="PRU00335"/>
    </source>
</evidence>
<dbReference type="SUPFAM" id="SSF48498">
    <property type="entry name" value="Tetracyclin repressor-like, C-terminal domain"/>
    <property type="match status" value="1"/>
</dbReference>
<reference evidence="4 5" key="1">
    <citation type="journal article" date="2015" name="Genome Announc.">
        <title>Draft Genome Sequence of the Thermophile Thermus filiformis ATCC 43280, Producer of Carotenoid-(Di)glucoside-Branched Fatty Acid (Di)esters and Source of Hyperthermostable Enzymes of Biotechnological Interest.</title>
        <authorList>
            <person name="Mandelli F."/>
            <person name="Oliveira Ramires B."/>
            <person name="Couger M.B."/>
            <person name="Paixao D.A."/>
            <person name="Camilo C.M."/>
            <person name="Polikarpov I."/>
            <person name="Prade R."/>
            <person name="Riano-Pachon D.M."/>
            <person name="Squina F.M."/>
        </authorList>
    </citation>
    <scope>NUCLEOTIDE SEQUENCE [LARGE SCALE GENOMIC DNA]</scope>
    <source>
        <strain evidence="4 5">ATCC 43280</strain>
    </source>
</reference>
<name>A0A0A2WT54_THEFI</name>
<keyword evidence="5" id="KW-1185">Reference proteome</keyword>
<dbReference type="RefSeq" id="WP_038060574.1">
    <property type="nucleotide sequence ID" value="NZ_JPSL02000040.1"/>
</dbReference>
<organism evidence="4 5">
    <name type="scientific">Thermus filiformis</name>
    <dbReference type="NCBI Taxonomy" id="276"/>
    <lineage>
        <taxon>Bacteria</taxon>
        <taxon>Thermotogati</taxon>
        <taxon>Deinococcota</taxon>
        <taxon>Deinococci</taxon>
        <taxon>Thermales</taxon>
        <taxon>Thermaceae</taxon>
        <taxon>Thermus</taxon>
    </lineage>
</organism>
<dbReference type="AlphaFoldDB" id="A0A0A2WT54"/>
<dbReference type="InterPro" id="IPR039536">
    <property type="entry name" value="TetR_C_Proteobacteria"/>
</dbReference>
<dbReference type="Proteomes" id="UP000030364">
    <property type="component" value="Unassembled WGS sequence"/>
</dbReference>
<sequence>MGGGRAERTRARLREAALELLAERGYRGATTREIARRAGVSELTLFRHFGTKEALVQEALAAFVPQDFLKRLPREDAPLEEGLRALLEAYLGLLEARQALLPKLLSELLRHPELAQKGFSRGFSQVMERVVGFFRAKQEAGLLRRDEPPEEQALAFVGPLMARFLVGKTLGVRLAWEPEAYLLGYLEGRCAAR</sequence>
<dbReference type="PANTHER" id="PTHR30055">
    <property type="entry name" value="HTH-TYPE TRANSCRIPTIONAL REGULATOR RUTR"/>
    <property type="match status" value="1"/>
</dbReference>
<dbReference type="PATRIC" id="fig|276.5.peg.155"/>